<sequence length="263" mass="28837">MTLHGRYAPDSPAAVRRYYLVYLVLDASPSMRVDLGTGEVERSGDLGNTYLGQFTRLISRMLRELSDNPVVNSLTSVGVLAFHQRPQILRPMSDLARPQVIGMPDRGPYTDYASVLRFLVAQYPRDVRAVLTERHRPDEEITTARPWVFFITDGRPYAQGRPQRDDEWLPHRNALVDGDIGARIVAIGLPNANEQALWKVASGPPGRPRNALIADGADSSSLAASIVAAIKRSITASVTSAASGNLLIDVPRGMRRATGNSHE</sequence>
<evidence type="ECO:0000259" key="1">
    <source>
        <dbReference type="PROSITE" id="PS50234"/>
    </source>
</evidence>
<comment type="caution">
    <text evidence="2">The sequence shown here is derived from an EMBL/GenBank/DDBJ whole genome shotgun (WGS) entry which is preliminary data.</text>
</comment>
<dbReference type="Proteomes" id="UP000823521">
    <property type="component" value="Unassembled WGS sequence"/>
</dbReference>
<feature type="domain" description="VWFA" evidence="1">
    <location>
        <begin position="20"/>
        <end position="230"/>
    </location>
</feature>
<organism evidence="2 3">
    <name type="scientific">Micromonospora echinofusca</name>
    <dbReference type="NCBI Taxonomy" id="47858"/>
    <lineage>
        <taxon>Bacteria</taxon>
        <taxon>Bacillati</taxon>
        <taxon>Actinomycetota</taxon>
        <taxon>Actinomycetes</taxon>
        <taxon>Micromonosporales</taxon>
        <taxon>Micromonosporaceae</taxon>
        <taxon>Micromonospora</taxon>
    </lineage>
</organism>
<accession>A0ABS3VVA8</accession>
<evidence type="ECO:0000313" key="3">
    <source>
        <dbReference type="Proteomes" id="UP000823521"/>
    </source>
</evidence>
<dbReference type="Gene3D" id="3.40.50.410">
    <property type="entry name" value="von Willebrand factor, type A domain"/>
    <property type="match status" value="1"/>
</dbReference>
<dbReference type="SUPFAM" id="SSF53300">
    <property type="entry name" value="vWA-like"/>
    <property type="match status" value="1"/>
</dbReference>
<gene>
    <name evidence="2" type="ORF">GSF22_20960</name>
</gene>
<keyword evidence="3" id="KW-1185">Reference proteome</keyword>
<dbReference type="PROSITE" id="PS50234">
    <property type="entry name" value="VWFA"/>
    <property type="match status" value="1"/>
</dbReference>
<dbReference type="InterPro" id="IPR002035">
    <property type="entry name" value="VWF_A"/>
</dbReference>
<dbReference type="SMART" id="SM00327">
    <property type="entry name" value="VWA"/>
    <property type="match status" value="1"/>
</dbReference>
<reference evidence="2 3" key="1">
    <citation type="submission" date="2019-12" db="EMBL/GenBank/DDBJ databases">
        <title>Whole genome sequencing of endophytic Actinobacterium Micromonospora sp. MPMI6T.</title>
        <authorList>
            <person name="Evv R."/>
            <person name="Podile A.R."/>
        </authorList>
    </citation>
    <scope>NUCLEOTIDE SEQUENCE [LARGE SCALE GENOMIC DNA]</scope>
    <source>
        <strain evidence="2 3">MPMI6</strain>
    </source>
</reference>
<name>A0ABS3VVA8_MICEH</name>
<dbReference type="RefSeq" id="WP_208815450.1">
    <property type="nucleotide sequence ID" value="NZ_WVUH01000198.1"/>
</dbReference>
<dbReference type="EMBL" id="WVUH01000198">
    <property type="protein sequence ID" value="MBO4208460.1"/>
    <property type="molecule type" value="Genomic_DNA"/>
</dbReference>
<evidence type="ECO:0000313" key="2">
    <source>
        <dbReference type="EMBL" id="MBO4208460.1"/>
    </source>
</evidence>
<dbReference type="InterPro" id="IPR036465">
    <property type="entry name" value="vWFA_dom_sf"/>
</dbReference>
<proteinExistence type="predicted"/>
<protein>
    <recommendedName>
        <fullName evidence="1">VWFA domain-containing protein</fullName>
    </recommendedName>
</protein>